<name>A0ABW2ANW7_9MICO</name>
<dbReference type="Gene3D" id="3.30.530.20">
    <property type="match status" value="1"/>
</dbReference>
<protein>
    <submittedName>
        <fullName evidence="1">SRPBCC family protein</fullName>
    </submittedName>
</protein>
<accession>A0ABW2ANW7</accession>
<gene>
    <name evidence="1" type="ORF">ACFQBT_01455</name>
</gene>
<evidence type="ECO:0000313" key="1">
    <source>
        <dbReference type="EMBL" id="MFC6712587.1"/>
    </source>
</evidence>
<organism evidence="1 2">
    <name type="scientific">Branchiibius cervicis</name>
    <dbReference type="NCBI Taxonomy" id="908252"/>
    <lineage>
        <taxon>Bacteria</taxon>
        <taxon>Bacillati</taxon>
        <taxon>Actinomycetota</taxon>
        <taxon>Actinomycetes</taxon>
        <taxon>Micrococcales</taxon>
        <taxon>Dermacoccaceae</taxon>
        <taxon>Branchiibius</taxon>
    </lineage>
</organism>
<comment type="caution">
    <text evidence="1">The sequence shown here is derived from an EMBL/GenBank/DDBJ whole genome shotgun (WGS) entry which is preliminary data.</text>
</comment>
<evidence type="ECO:0000313" key="2">
    <source>
        <dbReference type="Proteomes" id="UP001596356"/>
    </source>
</evidence>
<proteinExistence type="predicted"/>
<dbReference type="SUPFAM" id="SSF55961">
    <property type="entry name" value="Bet v1-like"/>
    <property type="match status" value="1"/>
</dbReference>
<dbReference type="RefSeq" id="WP_377820059.1">
    <property type="nucleotide sequence ID" value="NZ_JBHSWJ010000002.1"/>
</dbReference>
<dbReference type="Proteomes" id="UP001596356">
    <property type="component" value="Unassembled WGS sequence"/>
</dbReference>
<dbReference type="InterPro" id="IPR019587">
    <property type="entry name" value="Polyketide_cyclase/dehydratase"/>
</dbReference>
<dbReference type="Pfam" id="PF10604">
    <property type="entry name" value="Polyketide_cyc2"/>
    <property type="match status" value="1"/>
</dbReference>
<dbReference type="InterPro" id="IPR023393">
    <property type="entry name" value="START-like_dom_sf"/>
</dbReference>
<keyword evidence="2" id="KW-1185">Reference proteome</keyword>
<sequence>MRGQVGGRGDASVETAWQRYADLDAWSDWSPQIRKVRSDRRQLAPGLRGAVVGPFGLAVPFEVLEVDTAVREWVWRVSLLGVKVEMTHALRAEGGRTIASLIADGPAVVVLPYLPIAAVALGRLTRA</sequence>
<reference evidence="2" key="1">
    <citation type="journal article" date="2019" name="Int. J. Syst. Evol. Microbiol.">
        <title>The Global Catalogue of Microorganisms (GCM) 10K type strain sequencing project: providing services to taxonomists for standard genome sequencing and annotation.</title>
        <authorList>
            <consortium name="The Broad Institute Genomics Platform"/>
            <consortium name="The Broad Institute Genome Sequencing Center for Infectious Disease"/>
            <person name="Wu L."/>
            <person name="Ma J."/>
        </authorList>
    </citation>
    <scope>NUCLEOTIDE SEQUENCE [LARGE SCALE GENOMIC DNA]</scope>
    <source>
        <strain evidence="2">NBRC 106593</strain>
    </source>
</reference>
<dbReference type="EMBL" id="JBHSWJ010000002">
    <property type="protein sequence ID" value="MFC6712587.1"/>
    <property type="molecule type" value="Genomic_DNA"/>
</dbReference>